<comment type="caution">
    <text evidence="1">The sequence shown here is derived from an EMBL/GenBank/DDBJ whole genome shotgun (WGS) entry which is preliminary data.</text>
</comment>
<accession>A0A164Y987</accession>
<dbReference type="Proteomes" id="UP000076858">
    <property type="component" value="Unassembled WGS sequence"/>
</dbReference>
<evidence type="ECO:0000313" key="1">
    <source>
        <dbReference type="EMBL" id="KZS15010.1"/>
    </source>
</evidence>
<keyword evidence="2" id="KW-1185">Reference proteome</keyword>
<protein>
    <submittedName>
        <fullName evidence="1">Uncharacterized protein</fullName>
    </submittedName>
</protein>
<evidence type="ECO:0000313" key="2">
    <source>
        <dbReference type="Proteomes" id="UP000076858"/>
    </source>
</evidence>
<name>A0A164Y987_9CRUS</name>
<dbReference type="AlphaFoldDB" id="A0A164Y987"/>
<gene>
    <name evidence="1" type="ORF">APZ42_019542</name>
</gene>
<sequence>MLADQLISSVHVFRVVGRMRNSCHSNSRGRRNEIEIVVSRSCPTHVVAKPVMIQ</sequence>
<organism evidence="1 2">
    <name type="scientific">Daphnia magna</name>
    <dbReference type="NCBI Taxonomy" id="35525"/>
    <lineage>
        <taxon>Eukaryota</taxon>
        <taxon>Metazoa</taxon>
        <taxon>Ecdysozoa</taxon>
        <taxon>Arthropoda</taxon>
        <taxon>Crustacea</taxon>
        <taxon>Branchiopoda</taxon>
        <taxon>Diplostraca</taxon>
        <taxon>Cladocera</taxon>
        <taxon>Anomopoda</taxon>
        <taxon>Daphniidae</taxon>
        <taxon>Daphnia</taxon>
    </lineage>
</organism>
<proteinExistence type="predicted"/>
<reference evidence="1 2" key="1">
    <citation type="submission" date="2016-03" db="EMBL/GenBank/DDBJ databases">
        <title>EvidentialGene: Evidence-directed Construction of Genes on Genomes.</title>
        <authorList>
            <person name="Gilbert D.G."/>
            <person name="Choi J.-H."/>
            <person name="Mockaitis K."/>
            <person name="Colbourne J."/>
            <person name="Pfrender M."/>
        </authorList>
    </citation>
    <scope>NUCLEOTIDE SEQUENCE [LARGE SCALE GENOMIC DNA]</scope>
    <source>
        <strain evidence="1 2">Xinb3</strain>
        <tissue evidence="1">Complete organism</tissue>
    </source>
</reference>
<dbReference type="EMBL" id="LRGB01000930">
    <property type="protein sequence ID" value="KZS15010.1"/>
    <property type="molecule type" value="Genomic_DNA"/>
</dbReference>